<keyword evidence="1" id="KW-0472">Membrane</keyword>
<name>A0A918LRR2_9ACTN</name>
<sequence length="68" mass="7075">MVPLMAATLLTVVASQVPQLGDSLADVAAVVPFYVVFLVVMAFAGRAVARLFRLVPATEPAAPEPTAH</sequence>
<organism evidence="2 3">
    <name type="scientific">Streptomyces phaeofaciens</name>
    <dbReference type="NCBI Taxonomy" id="68254"/>
    <lineage>
        <taxon>Bacteria</taxon>
        <taxon>Bacillati</taxon>
        <taxon>Actinomycetota</taxon>
        <taxon>Actinomycetes</taxon>
        <taxon>Kitasatosporales</taxon>
        <taxon>Streptomycetaceae</taxon>
        <taxon>Streptomyces</taxon>
    </lineage>
</organism>
<protein>
    <submittedName>
        <fullName evidence="2">Uncharacterized protein</fullName>
    </submittedName>
</protein>
<comment type="caution">
    <text evidence="2">The sequence shown here is derived from an EMBL/GenBank/DDBJ whole genome shotgun (WGS) entry which is preliminary data.</text>
</comment>
<gene>
    <name evidence="2" type="ORF">GCM10010226_20340</name>
</gene>
<keyword evidence="3" id="KW-1185">Reference proteome</keyword>
<reference evidence="2" key="1">
    <citation type="journal article" date="2014" name="Int. J. Syst. Evol. Microbiol.">
        <title>Complete genome sequence of Corynebacterium casei LMG S-19264T (=DSM 44701T), isolated from a smear-ripened cheese.</title>
        <authorList>
            <consortium name="US DOE Joint Genome Institute (JGI-PGF)"/>
            <person name="Walter F."/>
            <person name="Albersmeier A."/>
            <person name="Kalinowski J."/>
            <person name="Ruckert C."/>
        </authorList>
    </citation>
    <scope>NUCLEOTIDE SEQUENCE</scope>
    <source>
        <strain evidence="2">JCM 4125</strain>
    </source>
</reference>
<keyword evidence="1" id="KW-0812">Transmembrane</keyword>
<accession>A0A918LRR2</accession>
<evidence type="ECO:0000256" key="1">
    <source>
        <dbReference type="SAM" id="Phobius"/>
    </source>
</evidence>
<dbReference type="EMBL" id="BMSA01000004">
    <property type="protein sequence ID" value="GGT43835.1"/>
    <property type="molecule type" value="Genomic_DNA"/>
</dbReference>
<evidence type="ECO:0000313" key="2">
    <source>
        <dbReference type="EMBL" id="GGT43835.1"/>
    </source>
</evidence>
<evidence type="ECO:0000313" key="3">
    <source>
        <dbReference type="Proteomes" id="UP000646776"/>
    </source>
</evidence>
<dbReference type="Proteomes" id="UP000646776">
    <property type="component" value="Unassembled WGS sequence"/>
</dbReference>
<feature type="transmembrane region" description="Helical" evidence="1">
    <location>
        <begin position="24"/>
        <end position="44"/>
    </location>
</feature>
<proteinExistence type="predicted"/>
<dbReference type="AlphaFoldDB" id="A0A918LRR2"/>
<keyword evidence="1" id="KW-1133">Transmembrane helix</keyword>
<reference evidence="2" key="2">
    <citation type="submission" date="2020-09" db="EMBL/GenBank/DDBJ databases">
        <authorList>
            <person name="Sun Q."/>
            <person name="Ohkuma M."/>
        </authorList>
    </citation>
    <scope>NUCLEOTIDE SEQUENCE</scope>
    <source>
        <strain evidence="2">JCM 4125</strain>
    </source>
</reference>